<evidence type="ECO:0000313" key="11">
    <source>
        <dbReference type="Proteomes" id="UP000183208"/>
    </source>
</evidence>
<dbReference type="EMBL" id="FNTI01000001">
    <property type="protein sequence ID" value="SED08217.1"/>
    <property type="molecule type" value="Genomic_DNA"/>
</dbReference>
<accession>A0A1H4XRN8</accession>
<evidence type="ECO:0000256" key="8">
    <source>
        <dbReference type="ARBA" id="ARBA00037998"/>
    </source>
</evidence>
<keyword evidence="2" id="KW-0813">Transport</keyword>
<evidence type="ECO:0000256" key="5">
    <source>
        <dbReference type="ARBA" id="ARBA00022970"/>
    </source>
</evidence>
<feature type="transmembrane region" description="Helical" evidence="9">
    <location>
        <begin position="135"/>
        <end position="159"/>
    </location>
</feature>
<keyword evidence="5" id="KW-0029">Amino-acid transport</keyword>
<evidence type="ECO:0000256" key="2">
    <source>
        <dbReference type="ARBA" id="ARBA00022448"/>
    </source>
</evidence>
<dbReference type="RefSeq" id="WP_074820309.1">
    <property type="nucleotide sequence ID" value="NZ_FNTI01000001.1"/>
</dbReference>
<keyword evidence="7 9" id="KW-0472">Membrane</keyword>
<evidence type="ECO:0000256" key="4">
    <source>
        <dbReference type="ARBA" id="ARBA00022692"/>
    </source>
</evidence>
<feature type="transmembrane region" description="Helical" evidence="9">
    <location>
        <begin position="64"/>
        <end position="83"/>
    </location>
</feature>
<sequence>MNLFLQTLANGLVLGASYAVIAVGLTLVFGILHIANFAHGAFFAIGAYAVLLLSMWGVPYLVTLPLAILIVAVVAWVTEFVIIRRAIYGEGHHGSIIVTFALGQALVASLILIFGPDPQPIGSPFAQSTWSGLGILIAGQRIFILAASILVLAGFGAWLKYTVKGQQVLAVAQNPRGALYSGINVPMIRSLSFVVGVAAAGFAGALLAPIVTAYPTMGNATLITGFTVVILGGMGSISGAMLGALLIGVANAMFETYVSVSWTPALGWILVIAVLLLWPQGLMGRAQLHRH</sequence>
<evidence type="ECO:0000313" key="10">
    <source>
        <dbReference type="EMBL" id="SED08217.1"/>
    </source>
</evidence>
<dbReference type="Proteomes" id="UP000183208">
    <property type="component" value="Unassembled WGS sequence"/>
</dbReference>
<feature type="transmembrane region" description="Helical" evidence="9">
    <location>
        <begin position="41"/>
        <end position="58"/>
    </location>
</feature>
<dbReference type="AlphaFoldDB" id="A0A1H4XRN8"/>
<dbReference type="PANTHER" id="PTHR11795">
    <property type="entry name" value="BRANCHED-CHAIN AMINO ACID TRANSPORT SYSTEM PERMEASE PROTEIN LIVH"/>
    <property type="match status" value="1"/>
</dbReference>
<dbReference type="InterPro" id="IPR001851">
    <property type="entry name" value="ABC_transp_permease"/>
</dbReference>
<evidence type="ECO:0000256" key="6">
    <source>
        <dbReference type="ARBA" id="ARBA00022989"/>
    </source>
</evidence>
<evidence type="ECO:0000256" key="7">
    <source>
        <dbReference type="ARBA" id="ARBA00023136"/>
    </source>
</evidence>
<feature type="transmembrane region" description="Helical" evidence="9">
    <location>
        <begin position="12"/>
        <end position="34"/>
    </location>
</feature>
<keyword evidence="4 9" id="KW-0812">Transmembrane</keyword>
<name>A0A1H4XRN8_9BRAD</name>
<proteinExistence type="inferred from homology"/>
<evidence type="ECO:0000256" key="3">
    <source>
        <dbReference type="ARBA" id="ARBA00022475"/>
    </source>
</evidence>
<reference evidence="10 11" key="1">
    <citation type="submission" date="2016-10" db="EMBL/GenBank/DDBJ databases">
        <authorList>
            <person name="de Groot N.N."/>
        </authorList>
    </citation>
    <scope>NUCLEOTIDE SEQUENCE [LARGE SCALE GENOMIC DNA]</scope>
    <source>
        <strain evidence="10 11">GAS522</strain>
    </source>
</reference>
<feature type="transmembrane region" description="Helical" evidence="9">
    <location>
        <begin position="191"/>
        <end position="211"/>
    </location>
</feature>
<dbReference type="Pfam" id="PF02653">
    <property type="entry name" value="BPD_transp_2"/>
    <property type="match status" value="1"/>
</dbReference>
<keyword evidence="6 9" id="KW-1133">Transmembrane helix</keyword>
<dbReference type="GO" id="GO:0005886">
    <property type="term" value="C:plasma membrane"/>
    <property type="evidence" value="ECO:0007669"/>
    <property type="project" value="UniProtKB-SubCell"/>
</dbReference>
<organism evidence="10 11">
    <name type="scientific">Bradyrhizobium lablabi</name>
    <dbReference type="NCBI Taxonomy" id="722472"/>
    <lineage>
        <taxon>Bacteria</taxon>
        <taxon>Pseudomonadati</taxon>
        <taxon>Pseudomonadota</taxon>
        <taxon>Alphaproteobacteria</taxon>
        <taxon>Hyphomicrobiales</taxon>
        <taxon>Nitrobacteraceae</taxon>
        <taxon>Bradyrhizobium</taxon>
    </lineage>
</organism>
<dbReference type="PANTHER" id="PTHR11795:SF452">
    <property type="entry name" value="ABC TRANSPORTER PERMEASE PROTEIN"/>
    <property type="match status" value="1"/>
</dbReference>
<comment type="subcellular location">
    <subcellularLocation>
        <location evidence="1">Cell membrane</location>
        <topology evidence="1">Multi-pass membrane protein</topology>
    </subcellularLocation>
</comment>
<evidence type="ECO:0000256" key="9">
    <source>
        <dbReference type="SAM" id="Phobius"/>
    </source>
</evidence>
<comment type="similarity">
    <text evidence="8">Belongs to the binding-protein-dependent transport system permease family. LivHM subfamily.</text>
</comment>
<dbReference type="GO" id="GO:0022857">
    <property type="term" value="F:transmembrane transporter activity"/>
    <property type="evidence" value="ECO:0007669"/>
    <property type="project" value="InterPro"/>
</dbReference>
<feature type="transmembrane region" description="Helical" evidence="9">
    <location>
        <begin position="95"/>
        <end position="115"/>
    </location>
</feature>
<dbReference type="GO" id="GO:0006865">
    <property type="term" value="P:amino acid transport"/>
    <property type="evidence" value="ECO:0007669"/>
    <property type="project" value="UniProtKB-KW"/>
</dbReference>
<feature type="transmembrane region" description="Helical" evidence="9">
    <location>
        <begin position="257"/>
        <end position="278"/>
    </location>
</feature>
<dbReference type="CDD" id="cd06582">
    <property type="entry name" value="TM_PBP1_LivH_like"/>
    <property type="match status" value="1"/>
</dbReference>
<protein>
    <submittedName>
        <fullName evidence="10">Branched-chain amino acid transport system permease protein</fullName>
    </submittedName>
</protein>
<dbReference type="OrthoDB" id="9807115at2"/>
<feature type="transmembrane region" description="Helical" evidence="9">
    <location>
        <begin position="223"/>
        <end position="250"/>
    </location>
</feature>
<gene>
    <name evidence="10" type="ORF">SAMN05444171_3073</name>
</gene>
<keyword evidence="3" id="KW-1003">Cell membrane</keyword>
<dbReference type="InterPro" id="IPR052157">
    <property type="entry name" value="BCAA_transport_permease"/>
</dbReference>
<evidence type="ECO:0000256" key="1">
    <source>
        <dbReference type="ARBA" id="ARBA00004651"/>
    </source>
</evidence>